<dbReference type="AlphaFoldDB" id="A0A1F8FUA1"/>
<feature type="transmembrane region" description="Helical" evidence="7">
    <location>
        <begin position="114"/>
        <end position="135"/>
    </location>
</feature>
<protein>
    <submittedName>
        <fullName evidence="10">Uncharacterized protein</fullName>
    </submittedName>
</protein>
<dbReference type="Proteomes" id="UP000177796">
    <property type="component" value="Unassembled WGS sequence"/>
</dbReference>
<dbReference type="GO" id="GO:0016020">
    <property type="term" value="C:membrane"/>
    <property type="evidence" value="ECO:0007669"/>
    <property type="project" value="UniProtKB-SubCell"/>
</dbReference>
<dbReference type="Gene3D" id="3.40.50.720">
    <property type="entry name" value="NAD(P)-binding Rossmann-like Domain"/>
    <property type="match status" value="1"/>
</dbReference>
<sequence length="567" mass="62155">MTQTLFELAMVVLLAAGLGVLARILRQPTILGYLASGALIGAFGFLNLSDEATFRVFSDLGIMFLLFLVGLEINYTSLRLVGAVSLLVGLGQVVFTFGIGYLIAVFFLGFGALAASYIAIALTFSSTIIVVKLLADKKDLNSLYGRISVGFLLVQDFVAVLILIALAGVEVGDGAVWLHVVWTFVKGTVLFAAMLWLGRKIFPYIFDTLARSSELLFLSSLAWVLSLAAVVSKINFSIEIAGFLAGIALANSSEHFQIASRIRPLRDFFIVIFFVLLGSSVAFSQFAGLWVPIVVFSLFVLIGNPLVVWILMGMMGYRRRTFFLAGITVAQISEFSLIVIALGARLGHINEGVVALVTAVGIITITISTYFIIFGDRLVKILYRLLGVFERRVSREEIMPLATVKKQIVVVGAHRIGHNLIHSFPKQGVLVIDFDPEIVRGLREEGYDCLFGDIKDEEIRECARIESAMLAVSTCPDFEDNASLLEYLSTLQRRPKIIVRAETERDAMLLYNLGADYVIMPHVTSGVYLGKALSLDPRGTALEQLRKKDIALMAQEHAALFTSSTPQ</sequence>
<name>A0A1F8FUA1_9BACT</name>
<dbReference type="PANTHER" id="PTHR42751:SF3">
    <property type="entry name" value="SODIUM_GLUTAMATE SYMPORTER"/>
    <property type="match status" value="1"/>
</dbReference>
<feature type="transmembrane region" description="Helical" evidence="7">
    <location>
        <begin position="30"/>
        <end position="48"/>
    </location>
</feature>
<comment type="subcellular location">
    <subcellularLocation>
        <location evidence="1">Membrane</location>
        <topology evidence="1">Multi-pass membrane protein</topology>
    </subcellularLocation>
</comment>
<evidence type="ECO:0000256" key="4">
    <source>
        <dbReference type="ARBA" id="ARBA00022692"/>
    </source>
</evidence>
<evidence type="ECO:0000313" key="10">
    <source>
        <dbReference type="EMBL" id="OGN15909.1"/>
    </source>
</evidence>
<accession>A0A1F8FUA1</accession>
<keyword evidence="3" id="KW-0813">Transport</keyword>
<evidence type="ECO:0000256" key="3">
    <source>
        <dbReference type="ARBA" id="ARBA00022448"/>
    </source>
</evidence>
<comment type="caution">
    <text evidence="10">The sequence shown here is derived from an EMBL/GenBank/DDBJ whole genome shotgun (WGS) entry which is preliminary data.</text>
</comment>
<dbReference type="GO" id="GO:0006813">
    <property type="term" value="P:potassium ion transport"/>
    <property type="evidence" value="ECO:0007669"/>
    <property type="project" value="InterPro"/>
</dbReference>
<keyword evidence="5 7" id="KW-1133">Transmembrane helix</keyword>
<evidence type="ECO:0000313" key="11">
    <source>
        <dbReference type="Proteomes" id="UP000177796"/>
    </source>
</evidence>
<feature type="transmembrane region" description="Helical" evidence="7">
    <location>
        <begin position="289"/>
        <end position="311"/>
    </location>
</feature>
<dbReference type="Pfam" id="PF02254">
    <property type="entry name" value="TrkA_N"/>
    <property type="match status" value="1"/>
</dbReference>
<comment type="similarity">
    <text evidence="2">Belongs to the monovalent cation:proton antiporter 2 (CPA2) transporter (TC 2.A.37) family.</text>
</comment>
<dbReference type="Gene3D" id="1.20.1530.20">
    <property type="match status" value="1"/>
</dbReference>
<gene>
    <name evidence="10" type="ORF">A3C81_00065</name>
</gene>
<evidence type="ECO:0000256" key="7">
    <source>
        <dbReference type="SAM" id="Phobius"/>
    </source>
</evidence>
<dbReference type="GO" id="GO:1902600">
    <property type="term" value="P:proton transmembrane transport"/>
    <property type="evidence" value="ECO:0007669"/>
    <property type="project" value="InterPro"/>
</dbReference>
<dbReference type="Pfam" id="PF00999">
    <property type="entry name" value="Na_H_Exchanger"/>
    <property type="match status" value="1"/>
</dbReference>
<dbReference type="InterPro" id="IPR036291">
    <property type="entry name" value="NAD(P)-bd_dom_sf"/>
</dbReference>
<organism evidence="10 11">
    <name type="scientific">Candidatus Yanofskybacteria bacterium RIFCSPHIGHO2_02_FULL_46_19</name>
    <dbReference type="NCBI Taxonomy" id="1802684"/>
    <lineage>
        <taxon>Bacteria</taxon>
        <taxon>Candidatus Yanofskyibacteriota</taxon>
    </lineage>
</organism>
<evidence type="ECO:0000256" key="5">
    <source>
        <dbReference type="ARBA" id="ARBA00022989"/>
    </source>
</evidence>
<dbReference type="InterPro" id="IPR003148">
    <property type="entry name" value="RCK_N"/>
</dbReference>
<dbReference type="InterPro" id="IPR006153">
    <property type="entry name" value="Cation/H_exchanger_TM"/>
</dbReference>
<evidence type="ECO:0000259" key="8">
    <source>
        <dbReference type="Pfam" id="PF00999"/>
    </source>
</evidence>
<evidence type="ECO:0000256" key="1">
    <source>
        <dbReference type="ARBA" id="ARBA00004141"/>
    </source>
</evidence>
<proteinExistence type="inferred from homology"/>
<keyword evidence="4 7" id="KW-0812">Transmembrane</keyword>
<feature type="transmembrane region" description="Helical" evidence="7">
    <location>
        <begin position="147"/>
        <end position="169"/>
    </location>
</feature>
<dbReference type="GO" id="GO:0015297">
    <property type="term" value="F:antiporter activity"/>
    <property type="evidence" value="ECO:0007669"/>
    <property type="project" value="InterPro"/>
</dbReference>
<feature type="transmembrane region" description="Helical" evidence="7">
    <location>
        <begin position="323"/>
        <end position="346"/>
    </location>
</feature>
<feature type="transmembrane region" description="Helical" evidence="7">
    <location>
        <begin position="54"/>
        <end position="73"/>
    </location>
</feature>
<dbReference type="PANTHER" id="PTHR42751">
    <property type="entry name" value="SODIUM/HYDROGEN EXCHANGER FAMILY/TRKA DOMAIN PROTEIN"/>
    <property type="match status" value="1"/>
</dbReference>
<reference evidence="10 11" key="1">
    <citation type="journal article" date="2016" name="Nat. Commun.">
        <title>Thousands of microbial genomes shed light on interconnected biogeochemical processes in an aquifer system.</title>
        <authorList>
            <person name="Anantharaman K."/>
            <person name="Brown C.T."/>
            <person name="Hug L.A."/>
            <person name="Sharon I."/>
            <person name="Castelle C.J."/>
            <person name="Probst A.J."/>
            <person name="Thomas B.C."/>
            <person name="Singh A."/>
            <person name="Wilkins M.J."/>
            <person name="Karaoz U."/>
            <person name="Brodie E.L."/>
            <person name="Williams K.H."/>
            <person name="Hubbard S.S."/>
            <person name="Banfield J.F."/>
        </authorList>
    </citation>
    <scope>NUCLEOTIDE SEQUENCE [LARGE SCALE GENOMIC DNA]</scope>
</reference>
<feature type="transmembrane region" description="Helical" evidence="7">
    <location>
        <begin position="175"/>
        <end position="197"/>
    </location>
</feature>
<feature type="transmembrane region" description="Helical" evidence="7">
    <location>
        <begin position="352"/>
        <end position="374"/>
    </location>
</feature>
<evidence type="ECO:0000256" key="2">
    <source>
        <dbReference type="ARBA" id="ARBA00005551"/>
    </source>
</evidence>
<feature type="domain" description="Cation/H+ exchanger transmembrane" evidence="8">
    <location>
        <begin position="13"/>
        <end position="368"/>
    </location>
</feature>
<dbReference type="InterPro" id="IPR038770">
    <property type="entry name" value="Na+/solute_symporter_sf"/>
</dbReference>
<dbReference type="EMBL" id="MGJY01000024">
    <property type="protein sequence ID" value="OGN15909.1"/>
    <property type="molecule type" value="Genomic_DNA"/>
</dbReference>
<feature type="transmembrane region" description="Helical" evidence="7">
    <location>
        <begin position="6"/>
        <end position="25"/>
    </location>
</feature>
<feature type="domain" description="RCK N-terminal" evidence="9">
    <location>
        <begin position="408"/>
        <end position="521"/>
    </location>
</feature>
<dbReference type="SUPFAM" id="SSF51735">
    <property type="entry name" value="NAD(P)-binding Rossmann-fold domains"/>
    <property type="match status" value="1"/>
</dbReference>
<feature type="transmembrane region" description="Helical" evidence="7">
    <location>
        <begin position="265"/>
        <end position="283"/>
    </location>
</feature>
<feature type="transmembrane region" description="Helical" evidence="7">
    <location>
        <begin position="80"/>
        <end position="108"/>
    </location>
</feature>
<evidence type="ECO:0000259" key="9">
    <source>
        <dbReference type="Pfam" id="PF02254"/>
    </source>
</evidence>
<keyword evidence="6 7" id="KW-0472">Membrane</keyword>
<evidence type="ECO:0000256" key="6">
    <source>
        <dbReference type="ARBA" id="ARBA00023136"/>
    </source>
</evidence>